<dbReference type="STRING" id="67801.A0A1B0B229"/>
<name>A0A1B0B229_9MUSC</name>
<keyword evidence="2" id="KW-1185">Reference proteome</keyword>
<reference evidence="2" key="1">
    <citation type="submission" date="2015-01" db="EMBL/GenBank/DDBJ databases">
        <authorList>
            <person name="Aksoy S."/>
            <person name="Warren W."/>
            <person name="Wilson R.K."/>
        </authorList>
    </citation>
    <scope>NUCLEOTIDE SEQUENCE [LARGE SCALE GENOMIC DNA]</scope>
    <source>
        <strain evidence="2">IAEA</strain>
    </source>
</reference>
<evidence type="ECO:0000313" key="2">
    <source>
        <dbReference type="Proteomes" id="UP000092460"/>
    </source>
</evidence>
<sequence length="66" mass="7280">MMTTTAHNIMAPVMRPLQESSVSRPRAVYSIDQILGTQTKRSGNCEQAILPCVKLACSELRITLFA</sequence>
<protein>
    <submittedName>
        <fullName evidence="1">Uncharacterized protein</fullName>
    </submittedName>
</protein>
<reference evidence="1" key="2">
    <citation type="submission" date="2020-05" db="UniProtKB">
        <authorList>
            <consortium name="EnsemblMetazoa"/>
        </authorList>
    </citation>
    <scope>IDENTIFICATION</scope>
    <source>
        <strain evidence="1">IAEA</strain>
    </source>
</reference>
<dbReference type="VEuPathDB" id="VectorBase:GPPI016353"/>
<evidence type="ECO:0000313" key="1">
    <source>
        <dbReference type="EnsemblMetazoa" id="GPPI016353-PA"/>
    </source>
</evidence>
<organism evidence="1 2">
    <name type="scientific">Glossina palpalis gambiensis</name>
    <dbReference type="NCBI Taxonomy" id="67801"/>
    <lineage>
        <taxon>Eukaryota</taxon>
        <taxon>Metazoa</taxon>
        <taxon>Ecdysozoa</taxon>
        <taxon>Arthropoda</taxon>
        <taxon>Hexapoda</taxon>
        <taxon>Insecta</taxon>
        <taxon>Pterygota</taxon>
        <taxon>Neoptera</taxon>
        <taxon>Endopterygota</taxon>
        <taxon>Diptera</taxon>
        <taxon>Brachycera</taxon>
        <taxon>Muscomorpha</taxon>
        <taxon>Hippoboscoidea</taxon>
        <taxon>Glossinidae</taxon>
        <taxon>Glossina</taxon>
    </lineage>
</organism>
<dbReference type="Proteomes" id="UP000092460">
    <property type="component" value="Unassembled WGS sequence"/>
</dbReference>
<dbReference type="EMBL" id="JXJN01007394">
    <property type="status" value="NOT_ANNOTATED_CDS"/>
    <property type="molecule type" value="Genomic_DNA"/>
</dbReference>
<accession>A0A1B0B229</accession>
<proteinExistence type="predicted"/>
<dbReference type="AlphaFoldDB" id="A0A1B0B229"/>
<dbReference type="EnsemblMetazoa" id="GPPI016353-RA">
    <property type="protein sequence ID" value="GPPI016353-PA"/>
    <property type="gene ID" value="GPPI016353"/>
</dbReference>